<dbReference type="EMBL" id="AP013057">
    <property type="protein sequence ID" value="BAN16869.1"/>
    <property type="molecule type" value="Genomic_DNA"/>
</dbReference>
<proteinExistence type="predicted"/>
<dbReference type="OrthoDB" id="35707at10239"/>
<dbReference type="RefSeq" id="YP_008869272.1">
    <property type="nucleotide sequence ID" value="NC_021342.2"/>
</dbReference>
<protein>
    <submittedName>
        <fullName evidence="1">Uncharacterized protein</fullName>
    </submittedName>
</protein>
<dbReference type="Proteomes" id="UP000012997">
    <property type="component" value="Segment"/>
</dbReference>
<name>N0DQT9_9CAUD</name>
<dbReference type="GeneID" id="19592940"/>
<keyword evidence="2" id="KW-1185">Reference proteome</keyword>
<evidence type="ECO:0000313" key="2">
    <source>
        <dbReference type="Proteomes" id="UP000012997"/>
    </source>
</evidence>
<accession>N0DQT9</accession>
<sequence length="89" mass="10377">MWIIDLFDQHVKNFFTLTHRSCRAIMYAHNTGDATMKITLPFKRSETMRDVLARVELIRAMYAEHFSIGKNQISYGSDYINVSFEVGVK</sequence>
<dbReference type="KEGG" id="vg:19592940"/>
<organism evidence="1 2">
    <name type="scientific">Edwardsiella phage PEi21</name>
    <dbReference type="NCBI Taxonomy" id="1325372"/>
    <lineage>
        <taxon>Viruses</taxon>
        <taxon>Duplodnaviria</taxon>
        <taxon>Heunggongvirae</taxon>
        <taxon>Uroviricota</taxon>
        <taxon>Caudoviricetes</taxon>
        <taxon>Yokohamavirus</taxon>
        <taxon>Yokohamavirus PEi21</taxon>
    </lineage>
</organism>
<reference evidence="1 2" key="1">
    <citation type="journal article" date="2014" name="Genome Announc.">
        <title>Complete Genome Sequence of the Edwardsiella ictaluri-Specific Bacteriophage PEi21, Isolated from River Water in Japan.</title>
        <authorList>
            <person name="Yasuike M."/>
            <person name="Kai W."/>
            <person name="Nakamura Y."/>
            <person name="Fujiwara A."/>
            <person name="Kawato Y."/>
            <person name="Hassan E.S."/>
            <person name="Mahmoud M.M."/>
            <person name="Nagai S."/>
            <person name="Kobayashi T."/>
            <person name="Ototake M."/>
            <person name="Nakai T."/>
        </authorList>
    </citation>
    <scope>NUCLEOTIDE SEQUENCE [LARGE SCALE GENOMIC DNA]</scope>
</reference>
<evidence type="ECO:0000313" key="1">
    <source>
        <dbReference type="EMBL" id="BAN16869.1"/>
    </source>
</evidence>